<dbReference type="PANTHER" id="PTHR48070">
    <property type="entry name" value="ESTERASE OVCA2"/>
    <property type="match status" value="1"/>
</dbReference>
<dbReference type="GO" id="GO:0044550">
    <property type="term" value="P:secondary metabolite biosynthetic process"/>
    <property type="evidence" value="ECO:0007669"/>
    <property type="project" value="TreeGrafter"/>
</dbReference>
<organism evidence="4 5">
    <name type="scientific">Aspergillus puulaauensis</name>
    <dbReference type="NCBI Taxonomy" id="1220207"/>
    <lineage>
        <taxon>Eukaryota</taxon>
        <taxon>Fungi</taxon>
        <taxon>Dikarya</taxon>
        <taxon>Ascomycota</taxon>
        <taxon>Pezizomycotina</taxon>
        <taxon>Eurotiomycetes</taxon>
        <taxon>Eurotiomycetidae</taxon>
        <taxon>Eurotiales</taxon>
        <taxon>Aspergillaceae</taxon>
        <taxon>Aspergillus</taxon>
    </lineage>
</organism>
<dbReference type="InterPro" id="IPR029058">
    <property type="entry name" value="AB_hydrolase_fold"/>
</dbReference>
<keyword evidence="5" id="KW-1185">Reference proteome</keyword>
<evidence type="ECO:0000256" key="1">
    <source>
        <dbReference type="ARBA" id="ARBA00005863"/>
    </source>
</evidence>
<dbReference type="InterPro" id="IPR050593">
    <property type="entry name" value="LovG"/>
</dbReference>
<dbReference type="InterPro" id="IPR005645">
    <property type="entry name" value="FSH-like_dom"/>
</dbReference>
<protein>
    <recommendedName>
        <fullName evidence="3">Serine hydrolase domain-containing protein</fullName>
    </recommendedName>
</protein>
<evidence type="ECO:0000256" key="2">
    <source>
        <dbReference type="ARBA" id="ARBA00022801"/>
    </source>
</evidence>
<dbReference type="OrthoDB" id="414698at2759"/>
<dbReference type="GeneID" id="64974263"/>
<gene>
    <name evidence="4" type="ORF">APUU_40702A</name>
</gene>
<dbReference type="Pfam" id="PF03959">
    <property type="entry name" value="FSH1"/>
    <property type="match status" value="1"/>
</dbReference>
<dbReference type="AlphaFoldDB" id="A0A7R7XNS9"/>
<evidence type="ECO:0000313" key="4">
    <source>
        <dbReference type="EMBL" id="BCS24258.1"/>
    </source>
</evidence>
<dbReference type="GO" id="GO:0005737">
    <property type="term" value="C:cytoplasm"/>
    <property type="evidence" value="ECO:0007669"/>
    <property type="project" value="TreeGrafter"/>
</dbReference>
<dbReference type="FunFam" id="3.40.50.1820:FF:000296">
    <property type="entry name" value="Probable esterase afoC"/>
    <property type="match status" value="1"/>
</dbReference>
<dbReference type="Proteomes" id="UP000654913">
    <property type="component" value="Chromosome 4"/>
</dbReference>
<dbReference type="RefSeq" id="XP_041556452.1">
    <property type="nucleotide sequence ID" value="XM_041703803.1"/>
</dbReference>
<dbReference type="EMBL" id="AP024446">
    <property type="protein sequence ID" value="BCS24258.1"/>
    <property type="molecule type" value="Genomic_DNA"/>
</dbReference>
<reference evidence="4" key="2">
    <citation type="submission" date="2021-02" db="EMBL/GenBank/DDBJ databases">
        <title>Aspergillus puulaauensis MK2 genome sequence.</title>
        <authorList>
            <person name="Futagami T."/>
            <person name="Mori K."/>
            <person name="Kadooka C."/>
            <person name="Tanaka T."/>
        </authorList>
    </citation>
    <scope>NUCLEOTIDE SEQUENCE</scope>
    <source>
        <strain evidence="4">MK2</strain>
    </source>
</reference>
<dbReference type="KEGG" id="apuu:APUU_40702A"/>
<reference evidence="4" key="1">
    <citation type="submission" date="2021-01" db="EMBL/GenBank/DDBJ databases">
        <authorList>
            <consortium name="Aspergillus puulaauensis MK2 genome sequencing consortium"/>
            <person name="Kazuki M."/>
            <person name="Futagami T."/>
        </authorList>
    </citation>
    <scope>NUCLEOTIDE SEQUENCE</scope>
    <source>
        <strain evidence="4">MK2</strain>
    </source>
</reference>
<evidence type="ECO:0000259" key="3">
    <source>
        <dbReference type="Pfam" id="PF03959"/>
    </source>
</evidence>
<name>A0A7R7XNS9_9EURO</name>
<accession>A0A7R7XNS9</accession>
<dbReference type="GO" id="GO:0016787">
    <property type="term" value="F:hydrolase activity"/>
    <property type="evidence" value="ECO:0007669"/>
    <property type="project" value="UniProtKB-KW"/>
</dbReference>
<comment type="similarity">
    <text evidence="1">Belongs to the LovG family.</text>
</comment>
<dbReference type="PANTHER" id="PTHR48070:SF3">
    <property type="entry name" value="ESTERASE DBAE-RELATED"/>
    <property type="match status" value="1"/>
</dbReference>
<proteinExistence type="inferred from homology"/>
<dbReference type="SUPFAM" id="SSF53474">
    <property type="entry name" value="alpha/beta-Hydrolases"/>
    <property type="match status" value="1"/>
</dbReference>
<feature type="domain" description="Serine hydrolase" evidence="3">
    <location>
        <begin position="13"/>
        <end position="242"/>
    </location>
</feature>
<dbReference type="GO" id="GO:0005634">
    <property type="term" value="C:nucleus"/>
    <property type="evidence" value="ECO:0007669"/>
    <property type="project" value="TreeGrafter"/>
</dbReference>
<dbReference type="Gene3D" id="3.40.50.1820">
    <property type="entry name" value="alpha/beta hydrolase"/>
    <property type="match status" value="1"/>
</dbReference>
<keyword evidence="2" id="KW-0378">Hydrolase</keyword>
<sequence length="284" mass="31587">MNNMNNMNTTIHLPRILCLHGGGTNAAIFQMQCRVLEKRLGRSFRLVYAQAPFTSTEPGPDVTSVYRNYGPFRVWFCDHNMSKVLTSRDVATAIDTSLALAMAADDAKGATGDWVGLLGFSQGAKAAVSILYRQQRCAITNFRFAILFAGRGPLVWLMPDLPRPDGLVDAATPFTYASSPWMAMGSDEHMLQLPTVHVHGVNDPGLEYHRDLLREYCDPLQATLLEWAGDHRMPIKSRDVEAVVQQIHRVARETETPSVMMTGKGFYGRSVENGFSLQSLSMYI</sequence>
<evidence type="ECO:0000313" key="5">
    <source>
        <dbReference type="Proteomes" id="UP000654913"/>
    </source>
</evidence>